<accession>A0A376B902</accession>
<dbReference type="InterPro" id="IPR002225">
    <property type="entry name" value="3Beta_OHSteriod_DH/Estase"/>
</dbReference>
<dbReference type="VEuPathDB" id="FungiDB:SCODWIG_02852"/>
<dbReference type="OrthoDB" id="2735536at2759"/>
<protein>
    <submittedName>
        <fullName evidence="4">Related to NADPH-dependent methylglyoxal reductase GRE2</fullName>
    </submittedName>
</protein>
<dbReference type="AlphaFoldDB" id="A0A376B902"/>
<dbReference type="GO" id="GO:0006694">
    <property type="term" value="P:steroid biosynthetic process"/>
    <property type="evidence" value="ECO:0007669"/>
    <property type="project" value="InterPro"/>
</dbReference>
<evidence type="ECO:0000256" key="1">
    <source>
        <dbReference type="ARBA" id="ARBA00023002"/>
    </source>
</evidence>
<reference evidence="5" key="1">
    <citation type="submission" date="2018-06" db="EMBL/GenBank/DDBJ databases">
        <authorList>
            <person name="Guldener U."/>
        </authorList>
    </citation>
    <scope>NUCLEOTIDE SEQUENCE [LARGE SCALE GENOMIC DNA]</scope>
    <source>
        <strain evidence="5">UTAD17</strain>
    </source>
</reference>
<feature type="domain" description="3-beta hydroxysteroid dehydrogenase/isomerase" evidence="3">
    <location>
        <begin position="13"/>
        <end position="211"/>
    </location>
</feature>
<comment type="similarity">
    <text evidence="2">Belongs to the NAD(P)-dependent epimerase/dehydratase family. Dihydroflavonol-4-reductase subfamily.</text>
</comment>
<dbReference type="InterPro" id="IPR050425">
    <property type="entry name" value="NAD(P)_dehydrat-like"/>
</dbReference>
<keyword evidence="1" id="KW-0560">Oxidoreductase</keyword>
<sequence>MSLSNNNKEVVFVSGASGYIAQHIVHQLLETGKYKVIGSVRTQKKADLFKERFKDNKDLSFVIVPDISLLGSFDDCFNKIGHQIDYILHTASPFFFESKDVEKDLLIPAVNGTKSILEATVKYAPQVKKFVVTSSYAAVATFAMDSDSKNIITEKDWNPITWEEALSNGVDAYYASKKFAEKQCWDFLKEHSEEAKFKLTAICPVFVFGEQLFDEDIVPGHKLNTSCEFINALVHSTEKSPVDLTMFGGYISVQDVARGHLECLTNDNLDGKRLILSEARFTFQTIIDIIRKDFPELTNVSKGVPGSDKKRLADVATLDNHVSKELLGFKFKELGEIVDETVNQILRVERKEQN</sequence>
<dbReference type="Proteomes" id="UP000262825">
    <property type="component" value="Unassembled WGS sequence"/>
</dbReference>
<proteinExistence type="inferred from homology"/>
<evidence type="ECO:0000313" key="5">
    <source>
        <dbReference type="Proteomes" id="UP000262825"/>
    </source>
</evidence>
<dbReference type="PANTHER" id="PTHR10366:SF564">
    <property type="entry name" value="STEROL-4-ALPHA-CARBOXYLATE 3-DEHYDROGENASE, DECARBOXYLATING"/>
    <property type="match status" value="1"/>
</dbReference>
<dbReference type="Pfam" id="PF01073">
    <property type="entry name" value="3Beta_HSD"/>
    <property type="match status" value="1"/>
</dbReference>
<dbReference type="FunFam" id="3.40.50.720:FF:000191">
    <property type="entry name" value="Methylglyoxal reductase (NADPH-dependent)"/>
    <property type="match status" value="1"/>
</dbReference>
<evidence type="ECO:0000313" key="4">
    <source>
        <dbReference type="EMBL" id="SSD61091.1"/>
    </source>
</evidence>
<dbReference type="CDD" id="cd05227">
    <property type="entry name" value="AR_SDR_e"/>
    <property type="match status" value="1"/>
</dbReference>
<dbReference type="SUPFAM" id="SSF51735">
    <property type="entry name" value="NAD(P)-binding Rossmann-fold domains"/>
    <property type="match status" value="1"/>
</dbReference>
<dbReference type="Gene3D" id="3.40.50.720">
    <property type="entry name" value="NAD(P)-binding Rossmann-like Domain"/>
    <property type="match status" value="1"/>
</dbReference>
<dbReference type="GO" id="GO:0016616">
    <property type="term" value="F:oxidoreductase activity, acting on the CH-OH group of donors, NAD or NADP as acceptor"/>
    <property type="evidence" value="ECO:0007669"/>
    <property type="project" value="InterPro"/>
</dbReference>
<name>A0A376B902_9ASCO</name>
<dbReference type="InterPro" id="IPR036291">
    <property type="entry name" value="NAD(P)-bd_dom_sf"/>
</dbReference>
<dbReference type="EMBL" id="UFAJ01000565">
    <property type="protein sequence ID" value="SSD61091.1"/>
    <property type="molecule type" value="Genomic_DNA"/>
</dbReference>
<evidence type="ECO:0000259" key="3">
    <source>
        <dbReference type="Pfam" id="PF01073"/>
    </source>
</evidence>
<dbReference type="PANTHER" id="PTHR10366">
    <property type="entry name" value="NAD DEPENDENT EPIMERASE/DEHYDRATASE"/>
    <property type="match status" value="1"/>
</dbReference>
<gene>
    <name evidence="4" type="ORF">SCODWIG_02852</name>
</gene>
<organism evidence="4 5">
    <name type="scientific">Saccharomycodes ludwigii</name>
    <dbReference type="NCBI Taxonomy" id="36035"/>
    <lineage>
        <taxon>Eukaryota</taxon>
        <taxon>Fungi</taxon>
        <taxon>Dikarya</taxon>
        <taxon>Ascomycota</taxon>
        <taxon>Saccharomycotina</taxon>
        <taxon>Saccharomycetes</taxon>
        <taxon>Saccharomycodales</taxon>
        <taxon>Saccharomycodaceae</taxon>
        <taxon>Saccharomycodes</taxon>
    </lineage>
</organism>
<evidence type="ECO:0000256" key="2">
    <source>
        <dbReference type="ARBA" id="ARBA00023445"/>
    </source>
</evidence>
<keyword evidence="5" id="KW-1185">Reference proteome</keyword>